<dbReference type="EMBL" id="AGEY01000116">
    <property type="protein sequence ID" value="EHL97586.1"/>
    <property type="molecule type" value="Genomic_DNA"/>
</dbReference>
<dbReference type="RefSeq" id="WP_008213461.1">
    <property type="nucleotide sequence ID" value="NZ_JH415002.1"/>
</dbReference>
<dbReference type="STRING" id="797515.HMPREF9103_01950"/>
<proteinExistence type="predicted"/>
<dbReference type="InterPro" id="IPR001123">
    <property type="entry name" value="LeuE-type"/>
</dbReference>
<dbReference type="GO" id="GO:0005886">
    <property type="term" value="C:plasma membrane"/>
    <property type="evidence" value="ECO:0007669"/>
    <property type="project" value="UniProtKB-SubCell"/>
</dbReference>
<evidence type="ECO:0000256" key="5">
    <source>
        <dbReference type="ARBA" id="ARBA00023136"/>
    </source>
</evidence>
<organism evidence="7 8">
    <name type="scientific">Lentilactobacillus parafarraginis F0439</name>
    <dbReference type="NCBI Taxonomy" id="797515"/>
    <lineage>
        <taxon>Bacteria</taxon>
        <taxon>Bacillati</taxon>
        <taxon>Bacillota</taxon>
        <taxon>Bacilli</taxon>
        <taxon>Lactobacillales</taxon>
        <taxon>Lactobacillaceae</taxon>
        <taxon>Lentilactobacillus</taxon>
    </lineage>
</organism>
<dbReference type="GO" id="GO:0033228">
    <property type="term" value="P:cysteine export across plasma membrane"/>
    <property type="evidence" value="ECO:0007669"/>
    <property type="project" value="TreeGrafter"/>
</dbReference>
<comment type="caution">
    <text evidence="7">The sequence shown here is derived from an EMBL/GenBank/DDBJ whole genome shotgun (WGS) entry which is preliminary data.</text>
</comment>
<comment type="subcellular location">
    <subcellularLocation>
        <location evidence="1">Cell membrane</location>
        <topology evidence="1">Multi-pass membrane protein</topology>
    </subcellularLocation>
</comment>
<evidence type="ECO:0000256" key="6">
    <source>
        <dbReference type="SAM" id="Phobius"/>
    </source>
</evidence>
<keyword evidence="3 6" id="KW-0812">Transmembrane</keyword>
<dbReference type="PANTHER" id="PTHR30086:SF20">
    <property type="entry name" value="ARGININE EXPORTER PROTEIN ARGO-RELATED"/>
    <property type="match status" value="1"/>
</dbReference>
<evidence type="ECO:0000256" key="2">
    <source>
        <dbReference type="ARBA" id="ARBA00022475"/>
    </source>
</evidence>
<evidence type="ECO:0000256" key="1">
    <source>
        <dbReference type="ARBA" id="ARBA00004651"/>
    </source>
</evidence>
<feature type="transmembrane region" description="Helical" evidence="6">
    <location>
        <begin position="58"/>
        <end position="80"/>
    </location>
</feature>
<feature type="transmembrane region" description="Helical" evidence="6">
    <location>
        <begin position="25"/>
        <end position="46"/>
    </location>
</feature>
<dbReference type="PANTHER" id="PTHR30086">
    <property type="entry name" value="ARGININE EXPORTER PROTEIN ARGO"/>
    <property type="match status" value="1"/>
</dbReference>
<sequence length="181" mass="20696">MAITPGPNNLMAMQESRLRGFRGSYPFLLGLFVSFFILDLFTFLFMNELGSAPILALNLLKGGGSIYLIYLIFSLFGYSFQTKYETSSNGRFWAGMLLNLTNIKVMLYFLVGYISFLMPTFKHNQLLILTFGVVMCFITTICNVLWALLGSLFQSWFTYHGKLINVVLSALLIYAIYEMWK</sequence>
<reference evidence="7 8" key="1">
    <citation type="submission" date="2011-09" db="EMBL/GenBank/DDBJ databases">
        <authorList>
            <person name="Weinstock G."/>
            <person name="Sodergren E."/>
            <person name="Clifton S."/>
            <person name="Fulton L."/>
            <person name="Fulton B."/>
            <person name="Courtney L."/>
            <person name="Fronick C."/>
            <person name="Harrison M."/>
            <person name="Strong C."/>
            <person name="Farmer C."/>
            <person name="Delahaunty K."/>
            <person name="Markovic C."/>
            <person name="Hall O."/>
            <person name="Minx P."/>
            <person name="Tomlinson C."/>
            <person name="Mitreva M."/>
            <person name="Hou S."/>
            <person name="Chen J."/>
            <person name="Wollam A."/>
            <person name="Pepin K.H."/>
            <person name="Johnson M."/>
            <person name="Bhonagiri V."/>
            <person name="Zhang X."/>
            <person name="Suruliraj S."/>
            <person name="Warren W."/>
            <person name="Chinwalla A."/>
            <person name="Mardis E.R."/>
            <person name="Wilson R.K."/>
        </authorList>
    </citation>
    <scope>NUCLEOTIDE SEQUENCE [LARGE SCALE GENOMIC DNA]</scope>
    <source>
        <strain evidence="7 8">F0439</strain>
    </source>
</reference>
<name>G9ZQE3_9LACO</name>
<evidence type="ECO:0000313" key="7">
    <source>
        <dbReference type="EMBL" id="EHL97586.1"/>
    </source>
</evidence>
<dbReference type="AlphaFoldDB" id="G9ZQE3"/>
<dbReference type="GO" id="GO:0015171">
    <property type="term" value="F:amino acid transmembrane transporter activity"/>
    <property type="evidence" value="ECO:0007669"/>
    <property type="project" value="TreeGrafter"/>
</dbReference>
<protein>
    <submittedName>
        <fullName evidence="7">Translocator protein, LysE family</fullName>
    </submittedName>
</protein>
<keyword evidence="4 6" id="KW-1133">Transmembrane helix</keyword>
<keyword evidence="2" id="KW-1003">Cell membrane</keyword>
<dbReference type="HOGENOM" id="CLU_079569_1_2_9"/>
<evidence type="ECO:0000256" key="3">
    <source>
        <dbReference type="ARBA" id="ARBA00022692"/>
    </source>
</evidence>
<feature type="transmembrane region" description="Helical" evidence="6">
    <location>
        <begin position="159"/>
        <end position="177"/>
    </location>
</feature>
<gene>
    <name evidence="7" type="ORF">HMPREF9103_01950</name>
</gene>
<dbReference type="eggNOG" id="COG1280">
    <property type="taxonomic scope" value="Bacteria"/>
</dbReference>
<dbReference type="Pfam" id="PF01810">
    <property type="entry name" value="LysE"/>
    <property type="match status" value="1"/>
</dbReference>
<dbReference type="Proteomes" id="UP000004625">
    <property type="component" value="Unassembled WGS sequence"/>
</dbReference>
<evidence type="ECO:0000256" key="4">
    <source>
        <dbReference type="ARBA" id="ARBA00022989"/>
    </source>
</evidence>
<accession>G9ZQE3</accession>
<feature type="transmembrane region" description="Helical" evidence="6">
    <location>
        <begin position="92"/>
        <end position="114"/>
    </location>
</feature>
<keyword evidence="5 6" id="KW-0472">Membrane</keyword>
<evidence type="ECO:0000313" key="8">
    <source>
        <dbReference type="Proteomes" id="UP000004625"/>
    </source>
</evidence>
<keyword evidence="8" id="KW-1185">Reference proteome</keyword>
<feature type="transmembrane region" description="Helical" evidence="6">
    <location>
        <begin position="126"/>
        <end position="153"/>
    </location>
</feature>